<reference evidence="1" key="1">
    <citation type="submission" date="2014-09" db="EMBL/GenBank/DDBJ databases">
        <authorList>
            <person name="Magalhaes I.L.F."/>
            <person name="Oliveira U."/>
            <person name="Santos F.R."/>
            <person name="Vidigal T.H.D.A."/>
            <person name="Brescovit A.D."/>
            <person name="Santos A.J."/>
        </authorList>
    </citation>
    <scope>NUCLEOTIDE SEQUENCE</scope>
    <source>
        <tissue evidence="1">Shoot tissue taken approximately 20 cm above the soil surface</tissue>
    </source>
</reference>
<reference evidence="1" key="2">
    <citation type="journal article" date="2015" name="Data Brief">
        <title>Shoot transcriptome of the giant reed, Arundo donax.</title>
        <authorList>
            <person name="Barrero R.A."/>
            <person name="Guerrero F.D."/>
            <person name="Moolhuijzen P."/>
            <person name="Goolsby J.A."/>
            <person name="Tidwell J."/>
            <person name="Bellgard S.E."/>
            <person name="Bellgard M.I."/>
        </authorList>
    </citation>
    <scope>NUCLEOTIDE SEQUENCE</scope>
    <source>
        <tissue evidence="1">Shoot tissue taken approximately 20 cm above the soil surface</tissue>
    </source>
</reference>
<dbReference type="AlphaFoldDB" id="A0A0A8Y5N2"/>
<accession>A0A0A8Y5N2</accession>
<name>A0A0A8Y5N2_ARUDO</name>
<organism evidence="1">
    <name type="scientific">Arundo donax</name>
    <name type="common">Giant reed</name>
    <name type="synonym">Donax arundinaceus</name>
    <dbReference type="NCBI Taxonomy" id="35708"/>
    <lineage>
        <taxon>Eukaryota</taxon>
        <taxon>Viridiplantae</taxon>
        <taxon>Streptophyta</taxon>
        <taxon>Embryophyta</taxon>
        <taxon>Tracheophyta</taxon>
        <taxon>Spermatophyta</taxon>
        <taxon>Magnoliopsida</taxon>
        <taxon>Liliopsida</taxon>
        <taxon>Poales</taxon>
        <taxon>Poaceae</taxon>
        <taxon>PACMAD clade</taxon>
        <taxon>Arundinoideae</taxon>
        <taxon>Arundineae</taxon>
        <taxon>Arundo</taxon>
    </lineage>
</organism>
<sequence>MTINKTKGQTILNIGVYLLNWYSHMDSFMLYYQEAYLGRRQES</sequence>
<dbReference type="EMBL" id="GBRH01276584">
    <property type="protein sequence ID" value="JAD21311.1"/>
    <property type="molecule type" value="Transcribed_RNA"/>
</dbReference>
<proteinExistence type="predicted"/>
<evidence type="ECO:0000313" key="1">
    <source>
        <dbReference type="EMBL" id="JAD21311.1"/>
    </source>
</evidence>
<protein>
    <submittedName>
        <fullName evidence="1">Uncharacterized protein</fullName>
    </submittedName>
</protein>